<evidence type="ECO:0008006" key="3">
    <source>
        <dbReference type="Google" id="ProtNLM"/>
    </source>
</evidence>
<dbReference type="PANTHER" id="PTHR33395">
    <property type="entry name" value="TRANSCRIPTASE, PUTATIVE-RELATED-RELATED"/>
    <property type="match status" value="1"/>
</dbReference>
<dbReference type="SUPFAM" id="SSF56219">
    <property type="entry name" value="DNase I-like"/>
    <property type="match status" value="1"/>
</dbReference>
<proteinExistence type="predicted"/>
<dbReference type="Proteomes" id="UP001145742">
    <property type="component" value="Unassembled WGS sequence"/>
</dbReference>
<dbReference type="PANTHER" id="PTHR33395:SF22">
    <property type="entry name" value="REVERSE TRANSCRIPTASE DOMAIN-CONTAINING PROTEIN"/>
    <property type="match status" value="1"/>
</dbReference>
<dbReference type="InterPro" id="IPR036691">
    <property type="entry name" value="Endo/exonu/phosph_ase_sf"/>
</dbReference>
<keyword evidence="2" id="KW-1185">Reference proteome</keyword>
<dbReference type="EMBL" id="WHWB01032529">
    <property type="protein sequence ID" value="KAJ7425385.1"/>
    <property type="molecule type" value="Genomic_DNA"/>
</dbReference>
<organism evidence="1 2">
    <name type="scientific">Willisornis vidua</name>
    <name type="common">Xingu scale-backed antbird</name>
    <dbReference type="NCBI Taxonomy" id="1566151"/>
    <lineage>
        <taxon>Eukaryota</taxon>
        <taxon>Metazoa</taxon>
        <taxon>Chordata</taxon>
        <taxon>Craniata</taxon>
        <taxon>Vertebrata</taxon>
        <taxon>Euteleostomi</taxon>
        <taxon>Archelosauria</taxon>
        <taxon>Archosauria</taxon>
        <taxon>Dinosauria</taxon>
        <taxon>Saurischia</taxon>
        <taxon>Theropoda</taxon>
        <taxon>Coelurosauria</taxon>
        <taxon>Aves</taxon>
        <taxon>Neognathae</taxon>
        <taxon>Neoaves</taxon>
        <taxon>Telluraves</taxon>
        <taxon>Australaves</taxon>
        <taxon>Passeriformes</taxon>
        <taxon>Thamnophilidae</taxon>
        <taxon>Willisornis</taxon>
    </lineage>
</organism>
<evidence type="ECO:0000313" key="2">
    <source>
        <dbReference type="Proteomes" id="UP001145742"/>
    </source>
</evidence>
<evidence type="ECO:0000313" key="1">
    <source>
        <dbReference type="EMBL" id="KAJ7425385.1"/>
    </source>
</evidence>
<comment type="caution">
    <text evidence="1">The sequence shown here is derived from an EMBL/GenBank/DDBJ whole genome shotgun (WGS) entry which is preliminary data.</text>
</comment>
<reference evidence="1" key="1">
    <citation type="submission" date="2019-10" db="EMBL/GenBank/DDBJ databases">
        <authorList>
            <person name="Soares A.E.R."/>
            <person name="Aleixo A."/>
            <person name="Schneider P."/>
            <person name="Miyaki C.Y."/>
            <person name="Schneider M.P."/>
            <person name="Mello C."/>
            <person name="Vasconcelos A.T.R."/>
        </authorList>
    </citation>
    <scope>NUCLEOTIDE SEQUENCE</scope>
    <source>
        <tissue evidence="1">Muscle</tissue>
    </source>
</reference>
<protein>
    <recommendedName>
        <fullName evidence="3">NB-ARC domain-containing protein</fullName>
    </recommendedName>
</protein>
<dbReference type="Gene3D" id="3.60.10.10">
    <property type="entry name" value="Endonuclease/exonuclease/phosphatase"/>
    <property type="match status" value="1"/>
</dbReference>
<accession>A0ABQ9DT74</accession>
<sequence length="217" mass="25400">MDGYRLFWRDKQGKRGGEVALYVREYLDSIEPQVSDDKVDSLWVRIRGKANKADILVGVCCRLSNQDEEGEKLFYKQLVDVSKSSALILVGDFIMLDICWEFNRIEERQSRKFLECMEDNFLLQLINEPTRGGSPLDLQNREGLVGDVVIGGSLVYGNHKMMKFSVLTKTRWIVNKTSTLDFWRTDFGLFRRLVQRVPWETALRNKRVQEGWTYFKK</sequence>
<name>A0ABQ9DT74_9PASS</name>
<gene>
    <name evidence="1" type="ORF">WISP_23650</name>
</gene>